<sequence length="323" mass="34745">MIHPLVVNQARNQHRGRFMLHRIASHRTAFNWPESLSRSSLVLSQSGPEQTRASQGKPGQHRSRAASGVLEAGWVHSVDTEAEKTRDDQAQSLTPSTTLTFPLPAGDSLAAGRLSLVHTSLRKATRSTRQRSALVLFNIHTRYGLPLAARAVRYKRSHQSQQLNSTRRTDRRTHAVPGSRYAPTSCPADSPSKAQTNQPWPSHPSWSDLGAKGPGSCSLALPLDDPVRIGAARYRSSNGTDEKLPAPASQPSRATSSPQSLPAAPSAVAEAAAAARQAPVQPRARKSKERKRSAALFCPAKPSLARACPVSCPASSPRSLLDL</sequence>
<gene>
    <name evidence="2" type="ORF">CORC01_04181</name>
</gene>
<dbReference type="RefSeq" id="XP_022477574.1">
    <property type="nucleotide sequence ID" value="XM_022615829.1"/>
</dbReference>
<proteinExistence type="predicted"/>
<feature type="region of interest" description="Disordered" evidence="1">
    <location>
        <begin position="155"/>
        <end position="211"/>
    </location>
</feature>
<feature type="region of interest" description="Disordered" evidence="1">
    <location>
        <begin position="235"/>
        <end position="296"/>
    </location>
</feature>
<organism evidence="2 3">
    <name type="scientific">Colletotrichum orchidophilum</name>
    <dbReference type="NCBI Taxonomy" id="1209926"/>
    <lineage>
        <taxon>Eukaryota</taxon>
        <taxon>Fungi</taxon>
        <taxon>Dikarya</taxon>
        <taxon>Ascomycota</taxon>
        <taxon>Pezizomycotina</taxon>
        <taxon>Sordariomycetes</taxon>
        <taxon>Hypocreomycetidae</taxon>
        <taxon>Glomerellales</taxon>
        <taxon>Glomerellaceae</taxon>
        <taxon>Colletotrichum</taxon>
    </lineage>
</organism>
<protein>
    <submittedName>
        <fullName evidence="2">Uncharacterized protein</fullName>
    </submittedName>
</protein>
<name>A0A1G4BGC4_9PEZI</name>
<evidence type="ECO:0000313" key="2">
    <source>
        <dbReference type="EMBL" id="OHF00431.1"/>
    </source>
</evidence>
<comment type="caution">
    <text evidence="2">The sequence shown here is derived from an EMBL/GenBank/DDBJ whole genome shotgun (WGS) entry which is preliminary data.</text>
</comment>
<feature type="region of interest" description="Disordered" evidence="1">
    <location>
        <begin position="41"/>
        <end position="70"/>
    </location>
</feature>
<dbReference type="Proteomes" id="UP000176998">
    <property type="component" value="Unassembled WGS sequence"/>
</dbReference>
<feature type="compositionally biased region" description="Low complexity" evidence="1">
    <location>
        <begin position="254"/>
        <end position="282"/>
    </location>
</feature>
<accession>A0A1G4BGC4</accession>
<keyword evidence="3" id="KW-1185">Reference proteome</keyword>
<evidence type="ECO:0000313" key="3">
    <source>
        <dbReference type="Proteomes" id="UP000176998"/>
    </source>
</evidence>
<feature type="compositionally biased region" description="Basic residues" evidence="1">
    <location>
        <begin position="283"/>
        <end position="293"/>
    </location>
</feature>
<dbReference type="AlphaFoldDB" id="A0A1G4BGC4"/>
<dbReference type="GeneID" id="34557339"/>
<reference evidence="2 3" key="1">
    <citation type="submission" date="2016-09" db="EMBL/GenBank/DDBJ databases">
        <authorList>
            <person name="Capua I."/>
            <person name="De Benedictis P."/>
            <person name="Joannis T."/>
            <person name="Lombin L.H."/>
            <person name="Cattoli G."/>
        </authorList>
    </citation>
    <scope>NUCLEOTIDE SEQUENCE [LARGE SCALE GENOMIC DNA]</scope>
    <source>
        <strain evidence="2 3">IMI 309357</strain>
    </source>
</reference>
<dbReference type="EMBL" id="MJBS01000027">
    <property type="protein sequence ID" value="OHF00431.1"/>
    <property type="molecule type" value="Genomic_DNA"/>
</dbReference>
<evidence type="ECO:0000256" key="1">
    <source>
        <dbReference type="SAM" id="MobiDB-lite"/>
    </source>
</evidence>